<dbReference type="RefSeq" id="WP_015752583.1">
    <property type="nucleotide sequence ID" value="NC_013223.1"/>
</dbReference>
<keyword evidence="2" id="KW-0175">Coiled coil</keyword>
<evidence type="ECO:0000313" key="6">
    <source>
        <dbReference type="Proteomes" id="UP000001052"/>
    </source>
</evidence>
<evidence type="ECO:0000313" key="5">
    <source>
        <dbReference type="EMBL" id="ACV69442.1"/>
    </source>
</evidence>
<dbReference type="eggNOG" id="COG4942">
    <property type="taxonomic scope" value="Bacteria"/>
</dbReference>
<name>C8X4U5_DESRD</name>
<evidence type="ECO:0000256" key="2">
    <source>
        <dbReference type="SAM" id="Coils"/>
    </source>
</evidence>
<evidence type="ECO:0000256" key="1">
    <source>
        <dbReference type="ARBA" id="ARBA00022729"/>
    </source>
</evidence>
<evidence type="ECO:0000259" key="4">
    <source>
        <dbReference type="Pfam" id="PF01551"/>
    </source>
</evidence>
<dbReference type="Gene3D" id="1.10.287.1490">
    <property type="match status" value="1"/>
</dbReference>
<evidence type="ECO:0000256" key="3">
    <source>
        <dbReference type="SAM" id="MobiDB-lite"/>
    </source>
</evidence>
<protein>
    <submittedName>
        <fullName evidence="5">Peptidase M23</fullName>
    </submittedName>
</protein>
<dbReference type="EMBL" id="CP001734">
    <property type="protein sequence ID" value="ACV69442.1"/>
    <property type="molecule type" value="Genomic_DNA"/>
</dbReference>
<dbReference type="CDD" id="cd12797">
    <property type="entry name" value="M23_peptidase"/>
    <property type="match status" value="1"/>
</dbReference>
<dbReference type="AlphaFoldDB" id="C8X4U5"/>
<dbReference type="KEGG" id="drt:Dret_2158"/>
<accession>C8X4U5</accession>
<dbReference type="Proteomes" id="UP000001052">
    <property type="component" value="Chromosome"/>
</dbReference>
<dbReference type="Pfam" id="PF01551">
    <property type="entry name" value="Peptidase_M23"/>
    <property type="match status" value="1"/>
</dbReference>
<dbReference type="PANTHER" id="PTHR21666:SF289">
    <property type="entry name" value="L-ALA--D-GLU ENDOPEPTIDASE"/>
    <property type="match status" value="1"/>
</dbReference>
<dbReference type="InterPro" id="IPR016047">
    <property type="entry name" value="M23ase_b-sheet_dom"/>
</dbReference>
<reference evidence="5 6" key="2">
    <citation type="journal article" date="2010" name="Stand. Genomic Sci.">
        <title>Complete genome sequence of Desulfohalobium retbaense type strain (HR(100)).</title>
        <authorList>
            <person name="Spring S."/>
            <person name="Nolan M."/>
            <person name="Lapidus A."/>
            <person name="Glavina Del Rio T."/>
            <person name="Copeland A."/>
            <person name="Tice H."/>
            <person name="Cheng J.F."/>
            <person name="Lucas S."/>
            <person name="Land M."/>
            <person name="Chen F."/>
            <person name="Bruce D."/>
            <person name="Goodwin L."/>
            <person name="Pitluck S."/>
            <person name="Ivanova N."/>
            <person name="Mavromatis K."/>
            <person name="Mikhailova N."/>
            <person name="Pati A."/>
            <person name="Chen A."/>
            <person name="Palaniappan K."/>
            <person name="Hauser L."/>
            <person name="Chang Y.J."/>
            <person name="Jeffries C.D."/>
            <person name="Munk C."/>
            <person name="Kiss H."/>
            <person name="Chain P."/>
            <person name="Han C."/>
            <person name="Brettin T."/>
            <person name="Detter J.C."/>
            <person name="Schuler E."/>
            <person name="Goker M."/>
            <person name="Rohde M."/>
            <person name="Bristow J."/>
            <person name="Eisen J.A."/>
            <person name="Markowitz V."/>
            <person name="Hugenholtz P."/>
            <person name="Kyrpides N.C."/>
            <person name="Klenk H.P."/>
        </authorList>
    </citation>
    <scope>NUCLEOTIDE SEQUENCE [LARGE SCALE GENOMIC DNA]</scope>
    <source>
        <strain evidence="5 6">DSM 5692</strain>
    </source>
</reference>
<keyword evidence="1" id="KW-0732">Signal</keyword>
<dbReference type="HOGENOM" id="CLU_029425_4_0_7"/>
<dbReference type="Gene3D" id="2.70.70.10">
    <property type="entry name" value="Glucose Permease (Domain IIA)"/>
    <property type="match status" value="1"/>
</dbReference>
<dbReference type="SUPFAM" id="SSF51261">
    <property type="entry name" value="Duplicated hybrid motif"/>
    <property type="match status" value="1"/>
</dbReference>
<gene>
    <name evidence="5" type="ordered locus">Dret_2158</name>
</gene>
<dbReference type="PANTHER" id="PTHR21666">
    <property type="entry name" value="PEPTIDASE-RELATED"/>
    <property type="match status" value="1"/>
</dbReference>
<reference evidence="6" key="1">
    <citation type="submission" date="2009-09" db="EMBL/GenBank/DDBJ databases">
        <title>The complete chromosome of Desulfohalobium retbaense DSM 5692.</title>
        <authorList>
            <consortium name="US DOE Joint Genome Institute (JGI-PGF)"/>
            <person name="Lucas S."/>
            <person name="Copeland A."/>
            <person name="Lapidus A."/>
            <person name="Glavina del Rio T."/>
            <person name="Dalin E."/>
            <person name="Tice H."/>
            <person name="Bruce D."/>
            <person name="Goodwin L."/>
            <person name="Pitluck S."/>
            <person name="Kyrpides N."/>
            <person name="Mavromatis K."/>
            <person name="Ivanova N."/>
            <person name="Mikhailova N."/>
            <person name="Munk A.C."/>
            <person name="Brettin T."/>
            <person name="Detter J.C."/>
            <person name="Han C."/>
            <person name="Tapia R."/>
            <person name="Larimer F."/>
            <person name="Land M."/>
            <person name="Hauser L."/>
            <person name="Markowitz V."/>
            <person name="Cheng J.-F."/>
            <person name="Hugenholtz P."/>
            <person name="Woyke T."/>
            <person name="Wu D."/>
            <person name="Spring S."/>
            <person name="Klenk H.-P."/>
            <person name="Eisen J.A."/>
        </authorList>
    </citation>
    <scope>NUCLEOTIDE SEQUENCE [LARGE SCALE GENOMIC DNA]</scope>
    <source>
        <strain evidence="6">DSM 5692</strain>
    </source>
</reference>
<sequence length="382" mass="43789">MRDTLVLNNPLLRCAFLVLVVLLGYWGTALPPGPACAQSPARSLEKDLSQTRNKAQKHRKALQSLTAKERRLYTDLAQTEKRIQKLRDRLSQQQKRLETLRKQQRRLSQETKGLQARQQAQEQALQKVLRELWPLHLARKYGGGMQTDSWAEADRHLTWLKTYYDQAEVHLMQLQRRAKAIAAKTEEHEALVQKTQSTVAELTQTRERLVEDRLTYLNRVRSIRSQRLAKEDQLAAIQETIDSLQYRLKSLKSKNFKDQKGYLPWPARGSVVQEFAPAADQPHRGIGLKVSSSTVKAVSWGKVVHNDQLRGFGHVVILLHQGGYYSLYAFLAQSDVRMGQQVEKGEIIGKPGYYPQADATGLYFELRFGQKAINPEVWLVSR</sequence>
<proteinExistence type="predicted"/>
<feature type="domain" description="M23ase beta-sheet core" evidence="4">
    <location>
        <begin position="282"/>
        <end position="375"/>
    </location>
</feature>
<feature type="coiled-coil region" evidence="2">
    <location>
        <begin position="164"/>
        <end position="254"/>
    </location>
</feature>
<dbReference type="InterPro" id="IPR011055">
    <property type="entry name" value="Dup_hybrid_motif"/>
</dbReference>
<keyword evidence="6" id="KW-1185">Reference proteome</keyword>
<feature type="region of interest" description="Disordered" evidence="3">
    <location>
        <begin position="36"/>
        <end position="61"/>
    </location>
</feature>
<dbReference type="InterPro" id="IPR050570">
    <property type="entry name" value="Cell_wall_metabolism_enzyme"/>
</dbReference>
<organism evidence="5 6">
    <name type="scientific">Desulfohalobium retbaense (strain ATCC 49708 / DSM 5692 / JCM 16813 / HR100)</name>
    <dbReference type="NCBI Taxonomy" id="485915"/>
    <lineage>
        <taxon>Bacteria</taxon>
        <taxon>Pseudomonadati</taxon>
        <taxon>Thermodesulfobacteriota</taxon>
        <taxon>Desulfovibrionia</taxon>
        <taxon>Desulfovibrionales</taxon>
        <taxon>Desulfohalobiaceae</taxon>
        <taxon>Desulfohalobium</taxon>
    </lineage>
</organism>
<dbReference type="GO" id="GO:0004222">
    <property type="term" value="F:metalloendopeptidase activity"/>
    <property type="evidence" value="ECO:0007669"/>
    <property type="project" value="TreeGrafter"/>
</dbReference>
<dbReference type="STRING" id="485915.Dret_2158"/>